<dbReference type="GO" id="GO:0051287">
    <property type="term" value="F:NAD binding"/>
    <property type="evidence" value="ECO:0007669"/>
    <property type="project" value="InterPro"/>
</dbReference>
<name>A0A420F0H7_9ACTN</name>
<dbReference type="OrthoDB" id="9793626at2"/>
<evidence type="ECO:0000256" key="1">
    <source>
        <dbReference type="ARBA" id="ARBA00005854"/>
    </source>
</evidence>
<feature type="domain" description="D-isomer specific 2-hydroxyacid dehydrogenase catalytic" evidence="6">
    <location>
        <begin position="18"/>
        <end position="307"/>
    </location>
</feature>
<dbReference type="AlphaFoldDB" id="A0A420F0H7"/>
<evidence type="ECO:0000259" key="6">
    <source>
        <dbReference type="Pfam" id="PF00389"/>
    </source>
</evidence>
<dbReference type="Gene3D" id="3.40.50.720">
    <property type="entry name" value="NAD(P)-binding Rossmann-like Domain"/>
    <property type="match status" value="2"/>
</dbReference>
<evidence type="ECO:0000259" key="7">
    <source>
        <dbReference type="Pfam" id="PF02826"/>
    </source>
</evidence>
<dbReference type="EMBL" id="RAQQ01000010">
    <property type="protein sequence ID" value="RKF26438.1"/>
    <property type="molecule type" value="Genomic_DNA"/>
</dbReference>
<organism evidence="8 9">
    <name type="scientific">Micromonospora globbae</name>
    <dbReference type="NCBI Taxonomy" id="1894969"/>
    <lineage>
        <taxon>Bacteria</taxon>
        <taxon>Bacillati</taxon>
        <taxon>Actinomycetota</taxon>
        <taxon>Actinomycetes</taxon>
        <taxon>Micromonosporales</taxon>
        <taxon>Micromonosporaceae</taxon>
        <taxon>Micromonospora</taxon>
    </lineage>
</organism>
<proteinExistence type="inferred from homology"/>
<keyword evidence="4" id="KW-0520">NAD</keyword>
<keyword evidence="2" id="KW-0028">Amino-acid biosynthesis</keyword>
<dbReference type="GO" id="GO:0008652">
    <property type="term" value="P:amino acid biosynthetic process"/>
    <property type="evidence" value="ECO:0007669"/>
    <property type="project" value="UniProtKB-KW"/>
</dbReference>
<dbReference type="Pfam" id="PF00389">
    <property type="entry name" value="2-Hacid_dh"/>
    <property type="match status" value="1"/>
</dbReference>
<evidence type="ECO:0000256" key="3">
    <source>
        <dbReference type="ARBA" id="ARBA00023002"/>
    </source>
</evidence>
<dbReference type="SUPFAM" id="SSF51735">
    <property type="entry name" value="NAD(P)-binding Rossmann-fold domains"/>
    <property type="match status" value="1"/>
</dbReference>
<evidence type="ECO:0000313" key="8">
    <source>
        <dbReference type="EMBL" id="RKF26438.1"/>
    </source>
</evidence>
<protein>
    <submittedName>
        <fullName evidence="8">Oxidoreductase</fullName>
    </submittedName>
</protein>
<dbReference type="PROSITE" id="PS00065">
    <property type="entry name" value="D_2_HYDROXYACID_DH_1"/>
    <property type="match status" value="1"/>
</dbReference>
<dbReference type="InterPro" id="IPR050857">
    <property type="entry name" value="D-2-hydroxyacid_DH"/>
</dbReference>
<dbReference type="Pfam" id="PF02826">
    <property type="entry name" value="2-Hacid_dh_C"/>
    <property type="match status" value="1"/>
</dbReference>
<keyword evidence="3 5" id="KW-0560">Oxidoreductase</keyword>
<sequence>MTGPRVLVTPRSMSAGRSPAVDRLKAAGYTVVTPAPGRQPTREDLLAAVPGVVGWVAGVEPIDAQVLARADTLRVISRNGAGCDAIDMAAAAASGVRVLTARGANAQGVAELALALTLAGLRGLPEAAAALRAGQWRRTTGREAAGRTLGVVGFGAIGRRLAHLAAGLGMRVVAHDPFVRDAGDVPLLPLHDLLRTSEVVSLHVPPSPDGPLLGAPELALLRDDAVLLNTARSTLVDEDALLAELDSGRIALYTVDAFDREPPAPSALLAHPRVLPTPHLGAATAESVRRASDAAVDNLLAALADERGQQGTEASGGS</sequence>
<dbReference type="InterPro" id="IPR036291">
    <property type="entry name" value="NAD(P)-bd_dom_sf"/>
</dbReference>
<dbReference type="Proteomes" id="UP000285744">
    <property type="component" value="Unassembled WGS sequence"/>
</dbReference>
<dbReference type="PANTHER" id="PTHR42789">
    <property type="entry name" value="D-ISOMER SPECIFIC 2-HYDROXYACID DEHYDROGENASE FAMILY PROTEIN (AFU_ORTHOLOGUE AFUA_6G10090)"/>
    <property type="match status" value="1"/>
</dbReference>
<dbReference type="InterPro" id="IPR006140">
    <property type="entry name" value="D-isomer_DH_NAD-bd"/>
</dbReference>
<feature type="domain" description="D-isomer specific 2-hydroxyacid dehydrogenase NAD-binding" evidence="7">
    <location>
        <begin position="114"/>
        <end position="281"/>
    </location>
</feature>
<comment type="similarity">
    <text evidence="1 5">Belongs to the D-isomer specific 2-hydroxyacid dehydrogenase family.</text>
</comment>
<dbReference type="SUPFAM" id="SSF52283">
    <property type="entry name" value="Formate/glycerate dehydrogenase catalytic domain-like"/>
    <property type="match status" value="1"/>
</dbReference>
<gene>
    <name evidence="8" type="ORF">D7I43_15650</name>
</gene>
<reference evidence="8 9" key="1">
    <citation type="journal article" date="2018" name="Int. J. Syst. Evol. Microbiol.">
        <title>Micromonospora globbae sp. nov., an endophytic actinomycete isolated from roots of Globba winitii C. H. Wright.</title>
        <authorList>
            <person name="Kuncharoen N."/>
            <person name="Pittayakhajonwut P."/>
            <person name="Tanasupawat S."/>
        </authorList>
    </citation>
    <scope>NUCLEOTIDE SEQUENCE [LARGE SCALE GENOMIC DNA]</scope>
    <source>
        <strain evidence="8 9">WPS1-2</strain>
    </source>
</reference>
<evidence type="ECO:0000256" key="4">
    <source>
        <dbReference type="ARBA" id="ARBA00023027"/>
    </source>
</evidence>
<comment type="caution">
    <text evidence="8">The sequence shown here is derived from an EMBL/GenBank/DDBJ whole genome shotgun (WGS) entry which is preliminary data.</text>
</comment>
<dbReference type="InterPro" id="IPR029752">
    <property type="entry name" value="D-isomer_DH_CS1"/>
</dbReference>
<dbReference type="GO" id="GO:0016616">
    <property type="term" value="F:oxidoreductase activity, acting on the CH-OH group of donors, NAD or NADP as acceptor"/>
    <property type="evidence" value="ECO:0007669"/>
    <property type="project" value="InterPro"/>
</dbReference>
<evidence type="ECO:0000256" key="5">
    <source>
        <dbReference type="RuleBase" id="RU003719"/>
    </source>
</evidence>
<accession>A0A420F0H7</accession>
<dbReference type="RefSeq" id="WP_120329234.1">
    <property type="nucleotide sequence ID" value="NZ_CP109307.1"/>
</dbReference>
<dbReference type="InterPro" id="IPR006139">
    <property type="entry name" value="D-isomer_2_OHA_DH_cat_dom"/>
</dbReference>
<evidence type="ECO:0000256" key="2">
    <source>
        <dbReference type="ARBA" id="ARBA00022605"/>
    </source>
</evidence>
<dbReference type="PANTHER" id="PTHR42789:SF1">
    <property type="entry name" value="D-ISOMER SPECIFIC 2-HYDROXYACID DEHYDROGENASE FAMILY PROTEIN (AFU_ORTHOLOGUE AFUA_6G10090)"/>
    <property type="match status" value="1"/>
</dbReference>
<evidence type="ECO:0000313" key="9">
    <source>
        <dbReference type="Proteomes" id="UP000285744"/>
    </source>
</evidence>